<evidence type="ECO:0000256" key="16">
    <source>
        <dbReference type="ARBA" id="ARBA00031175"/>
    </source>
</evidence>
<dbReference type="NCBIfam" id="NF008865">
    <property type="entry name" value="PRK11898.1"/>
    <property type="match status" value="1"/>
</dbReference>
<keyword evidence="9" id="KW-0963">Cytoplasm</keyword>
<evidence type="ECO:0000256" key="17">
    <source>
        <dbReference type="ARBA" id="ARBA00031520"/>
    </source>
</evidence>
<evidence type="ECO:0000313" key="24">
    <source>
        <dbReference type="Proteomes" id="UP000563151"/>
    </source>
</evidence>
<dbReference type="PROSITE" id="PS00857">
    <property type="entry name" value="PREPHENATE_DEHYDR_1"/>
    <property type="match status" value="1"/>
</dbReference>
<dbReference type="InterPro" id="IPR001086">
    <property type="entry name" value="Preph_deHydtase"/>
</dbReference>
<dbReference type="InterPro" id="IPR018528">
    <property type="entry name" value="Preph_deHydtase_CS"/>
</dbReference>
<dbReference type="GO" id="GO:0004106">
    <property type="term" value="F:chorismate mutase activity"/>
    <property type="evidence" value="ECO:0007669"/>
    <property type="project" value="UniProtKB-EC"/>
</dbReference>
<dbReference type="CDD" id="cd04905">
    <property type="entry name" value="ACT_CM-PDT"/>
    <property type="match status" value="1"/>
</dbReference>
<dbReference type="GO" id="GO:0046417">
    <property type="term" value="P:chorismate metabolic process"/>
    <property type="evidence" value="ECO:0007669"/>
    <property type="project" value="InterPro"/>
</dbReference>
<keyword evidence="11" id="KW-0057">Aromatic amino acid biosynthesis</keyword>
<evidence type="ECO:0000313" key="23">
    <source>
        <dbReference type="EMBL" id="MBC2396372.1"/>
    </source>
</evidence>
<evidence type="ECO:0000256" key="6">
    <source>
        <dbReference type="ARBA" id="ARBA00013147"/>
    </source>
</evidence>
<evidence type="ECO:0000256" key="10">
    <source>
        <dbReference type="ARBA" id="ARBA00022605"/>
    </source>
</evidence>
<dbReference type="GO" id="GO:0005737">
    <property type="term" value="C:cytoplasm"/>
    <property type="evidence" value="ECO:0007669"/>
    <property type="project" value="UniProtKB-SubCell"/>
</dbReference>
<evidence type="ECO:0000256" key="19">
    <source>
        <dbReference type="PIRSR" id="PIRSR001500-2"/>
    </source>
</evidence>
<comment type="pathway">
    <text evidence="5">Metabolic intermediate biosynthesis; prephenate biosynthesis; prephenate from chorismate: step 1/1.</text>
</comment>
<comment type="catalytic activity">
    <reaction evidence="18">
        <text>prephenate + H(+) = 3-phenylpyruvate + CO2 + H2O</text>
        <dbReference type="Rhea" id="RHEA:21648"/>
        <dbReference type="ChEBI" id="CHEBI:15377"/>
        <dbReference type="ChEBI" id="CHEBI:15378"/>
        <dbReference type="ChEBI" id="CHEBI:16526"/>
        <dbReference type="ChEBI" id="CHEBI:18005"/>
        <dbReference type="ChEBI" id="CHEBI:29934"/>
        <dbReference type="EC" id="4.2.1.51"/>
    </reaction>
</comment>
<evidence type="ECO:0000256" key="11">
    <source>
        <dbReference type="ARBA" id="ARBA00023141"/>
    </source>
</evidence>
<dbReference type="SMART" id="SM00830">
    <property type="entry name" value="CM_2"/>
    <property type="match status" value="1"/>
</dbReference>
<dbReference type="PROSITE" id="PS51671">
    <property type="entry name" value="ACT"/>
    <property type="match status" value="1"/>
</dbReference>
<dbReference type="Pfam" id="PF00800">
    <property type="entry name" value="PDT"/>
    <property type="match status" value="1"/>
</dbReference>
<sequence>MGYLEELRNEIDNVDKELVELFEKRMEIVLNVAKYKKENNIPILNNSREQEVIKKNVNYLKNKNLQRYLTDFFIKLMDASKEYQGEQINNKEQIYCTKQCKLKVGFQGTVGSFSEQALVEYFGEQVDVYPVNQFKDVFNDLKNGKIHYGVLPIENSSTGAITEVYDLLREYGLYIVGSTCVKVDHNLLGVKGTKIEDIKEVYSHSQAFKQSSGFLNKNNNWTLIPYYNTAISAELIKNENCKYKAAIGSKKASEVYGLDIIKANINNSNNNYTRFIIIGKNLEIKNDNDTISIVISSPHKAGALYNSLRVFKENNLNMIRIESRPVIKRPWEYFFYIDFQGNLDDNTVKEAINYIQSNSSYFKILGNYKNS</sequence>
<dbReference type="PROSITE" id="PS51168">
    <property type="entry name" value="CHORISMATE_MUT_2"/>
    <property type="match status" value="1"/>
</dbReference>
<dbReference type="PANTHER" id="PTHR21022">
    <property type="entry name" value="PREPHENATE DEHYDRATASE P PROTEIN"/>
    <property type="match status" value="1"/>
</dbReference>
<feature type="domain" description="Prephenate dehydratase" evidence="21">
    <location>
        <begin position="103"/>
        <end position="280"/>
    </location>
</feature>
<dbReference type="PIRSF" id="PIRSF001500">
    <property type="entry name" value="Chor_mut_pdt_Ppr"/>
    <property type="match status" value="1"/>
</dbReference>
<dbReference type="InterPro" id="IPR011279">
    <property type="entry name" value="Chorismate_mutase_GmP"/>
</dbReference>
<dbReference type="InterPro" id="IPR008242">
    <property type="entry name" value="Chor_mutase/pphenate_deHydtase"/>
</dbReference>
<comment type="pathway">
    <text evidence="4">Amino-acid biosynthesis; L-phenylalanine biosynthesis; phenylpyruvate from prephenate: step 1/1.</text>
</comment>
<dbReference type="RefSeq" id="WP_035149587.1">
    <property type="nucleotide sequence ID" value="NZ_JAAZWO010000001.1"/>
</dbReference>
<reference evidence="23 24" key="1">
    <citation type="submission" date="2020-04" db="EMBL/GenBank/DDBJ databases">
        <title>Genomic insights into acetone-butanol-ethanol (ABE) fermentation by sequencing solventogenic clostridia strains.</title>
        <authorList>
            <person name="Brown S."/>
        </authorList>
    </citation>
    <scope>NUCLEOTIDE SEQUENCE [LARGE SCALE GENOMIC DNA]</scope>
    <source>
        <strain evidence="23 24">DJ011</strain>
    </source>
</reference>
<evidence type="ECO:0000259" key="21">
    <source>
        <dbReference type="PROSITE" id="PS51171"/>
    </source>
</evidence>
<dbReference type="InterPro" id="IPR045865">
    <property type="entry name" value="ACT-like_dom_sf"/>
</dbReference>
<dbReference type="Proteomes" id="UP000563151">
    <property type="component" value="Unassembled WGS sequence"/>
</dbReference>
<evidence type="ECO:0000256" key="18">
    <source>
        <dbReference type="ARBA" id="ARBA00047848"/>
    </source>
</evidence>
<evidence type="ECO:0000259" key="20">
    <source>
        <dbReference type="PROSITE" id="PS51168"/>
    </source>
</evidence>
<dbReference type="GO" id="GO:0009094">
    <property type="term" value="P:L-phenylalanine biosynthetic process"/>
    <property type="evidence" value="ECO:0007669"/>
    <property type="project" value="UniProtKB-KW"/>
</dbReference>
<feature type="site" description="Essential for prephenate dehydratase activity" evidence="19">
    <location>
        <position position="273"/>
    </location>
</feature>
<evidence type="ECO:0000256" key="13">
    <source>
        <dbReference type="ARBA" id="ARBA00023235"/>
    </source>
</evidence>
<feature type="domain" description="Chorismate mutase" evidence="20">
    <location>
        <begin position="1"/>
        <end position="88"/>
    </location>
</feature>
<evidence type="ECO:0000256" key="7">
    <source>
        <dbReference type="ARBA" id="ARBA00014401"/>
    </source>
</evidence>
<evidence type="ECO:0000256" key="8">
    <source>
        <dbReference type="ARBA" id="ARBA00021872"/>
    </source>
</evidence>
<dbReference type="Pfam" id="PF01817">
    <property type="entry name" value="CM_2"/>
    <property type="match status" value="1"/>
</dbReference>
<evidence type="ECO:0000256" key="3">
    <source>
        <dbReference type="ARBA" id="ARBA00004496"/>
    </source>
</evidence>
<feature type="domain" description="ACT" evidence="22">
    <location>
        <begin position="292"/>
        <end position="369"/>
    </location>
</feature>
<dbReference type="EC" id="4.2.1.51" evidence="6"/>
<dbReference type="Gene3D" id="3.30.70.260">
    <property type="match status" value="1"/>
</dbReference>
<keyword evidence="24" id="KW-1185">Reference proteome</keyword>
<dbReference type="AlphaFoldDB" id="A0A923IYX7"/>
<dbReference type="Gene3D" id="3.40.190.10">
    <property type="entry name" value="Periplasmic binding protein-like II"/>
    <property type="match status" value="2"/>
</dbReference>
<dbReference type="GO" id="GO:0004664">
    <property type="term" value="F:prephenate dehydratase activity"/>
    <property type="evidence" value="ECO:0007669"/>
    <property type="project" value="UniProtKB-EC"/>
</dbReference>
<comment type="caution">
    <text evidence="23">The sequence shown here is derived from an EMBL/GenBank/DDBJ whole genome shotgun (WGS) entry which is preliminary data.</text>
</comment>
<dbReference type="SUPFAM" id="SSF48600">
    <property type="entry name" value="Chorismate mutase II"/>
    <property type="match status" value="1"/>
</dbReference>
<accession>A0A923IYX7</accession>
<proteinExistence type="predicted"/>
<dbReference type="PROSITE" id="PS51171">
    <property type="entry name" value="PREPHENATE_DEHYDR_3"/>
    <property type="match status" value="1"/>
</dbReference>
<keyword evidence="15" id="KW-0511">Multifunctional enzyme</keyword>
<keyword evidence="13" id="KW-0413">Isomerase</keyword>
<comment type="function">
    <text evidence="2">Catalyzes the Claisen rearrangement of chorismate to prephenate and the decarboxylation/dehydration of prephenate to phenylpyruvate.</text>
</comment>
<evidence type="ECO:0000259" key="22">
    <source>
        <dbReference type="PROSITE" id="PS51671"/>
    </source>
</evidence>
<dbReference type="EMBL" id="JAAZWO010000001">
    <property type="protein sequence ID" value="MBC2396372.1"/>
    <property type="molecule type" value="Genomic_DNA"/>
</dbReference>
<dbReference type="SUPFAM" id="SSF55021">
    <property type="entry name" value="ACT-like"/>
    <property type="match status" value="1"/>
</dbReference>
<dbReference type="InterPro" id="IPR036263">
    <property type="entry name" value="Chorismate_II_sf"/>
</dbReference>
<evidence type="ECO:0000256" key="12">
    <source>
        <dbReference type="ARBA" id="ARBA00023222"/>
    </source>
</evidence>
<comment type="catalytic activity">
    <reaction evidence="1">
        <text>chorismate = prephenate</text>
        <dbReference type="Rhea" id="RHEA:13897"/>
        <dbReference type="ChEBI" id="CHEBI:29748"/>
        <dbReference type="ChEBI" id="CHEBI:29934"/>
        <dbReference type="EC" id="5.4.99.5"/>
    </reaction>
</comment>
<evidence type="ECO:0000256" key="9">
    <source>
        <dbReference type="ARBA" id="ARBA00022490"/>
    </source>
</evidence>
<dbReference type="SUPFAM" id="SSF53850">
    <property type="entry name" value="Periplasmic binding protein-like II"/>
    <property type="match status" value="1"/>
</dbReference>
<evidence type="ECO:0000256" key="1">
    <source>
        <dbReference type="ARBA" id="ARBA00000824"/>
    </source>
</evidence>
<evidence type="ECO:0000256" key="2">
    <source>
        <dbReference type="ARBA" id="ARBA00002364"/>
    </source>
</evidence>
<protein>
    <recommendedName>
        <fullName evidence="7">Bifunctional chorismate mutase/prephenate dehydratase</fullName>
        <ecNumber evidence="6">4.2.1.51</ecNumber>
    </recommendedName>
    <alternativeName>
        <fullName evidence="17">Chorismate mutase-prephenate dehydratase</fullName>
    </alternativeName>
    <alternativeName>
        <fullName evidence="8">Prephenate dehydratase</fullName>
    </alternativeName>
    <alternativeName>
        <fullName evidence="16">p-protein</fullName>
    </alternativeName>
</protein>
<keyword evidence="10" id="KW-0028">Amino-acid biosynthesis</keyword>
<evidence type="ECO:0000256" key="15">
    <source>
        <dbReference type="ARBA" id="ARBA00023268"/>
    </source>
</evidence>
<keyword evidence="14 23" id="KW-0456">Lyase</keyword>
<dbReference type="InterPro" id="IPR002912">
    <property type="entry name" value="ACT_dom"/>
</dbReference>
<dbReference type="CDD" id="cd13631">
    <property type="entry name" value="PBP2_Ct-PDT_like"/>
    <property type="match status" value="1"/>
</dbReference>
<organism evidence="23 24">
    <name type="scientific">Clostridium tetanomorphum</name>
    <dbReference type="NCBI Taxonomy" id="1553"/>
    <lineage>
        <taxon>Bacteria</taxon>
        <taxon>Bacillati</taxon>
        <taxon>Bacillota</taxon>
        <taxon>Clostridia</taxon>
        <taxon>Eubacteriales</taxon>
        <taxon>Clostridiaceae</taxon>
        <taxon>Clostridium</taxon>
    </lineage>
</organism>
<dbReference type="InterPro" id="IPR002701">
    <property type="entry name" value="CM_II_prokaryot"/>
</dbReference>
<dbReference type="PANTHER" id="PTHR21022:SF19">
    <property type="entry name" value="PREPHENATE DEHYDRATASE-RELATED"/>
    <property type="match status" value="1"/>
</dbReference>
<name>A0A923IYX7_CLOTT</name>
<keyword evidence="12" id="KW-0584">Phenylalanine biosynthesis</keyword>
<evidence type="ECO:0000256" key="5">
    <source>
        <dbReference type="ARBA" id="ARBA00004817"/>
    </source>
</evidence>
<evidence type="ECO:0000256" key="4">
    <source>
        <dbReference type="ARBA" id="ARBA00004741"/>
    </source>
</evidence>
<comment type="subcellular location">
    <subcellularLocation>
        <location evidence="3">Cytoplasm</location>
    </subcellularLocation>
</comment>
<dbReference type="Gene3D" id="1.20.59.10">
    <property type="entry name" value="Chorismate mutase"/>
    <property type="match status" value="1"/>
</dbReference>
<dbReference type="InterPro" id="IPR036979">
    <property type="entry name" value="CM_dom_sf"/>
</dbReference>
<evidence type="ECO:0000256" key="14">
    <source>
        <dbReference type="ARBA" id="ARBA00023239"/>
    </source>
</evidence>
<gene>
    <name evidence="23" type="primary">pheA</name>
    <name evidence="23" type="ORF">HGG79_01085</name>
</gene>
<dbReference type="NCBIfam" id="TIGR01805">
    <property type="entry name" value="CM_mono_grmpos"/>
    <property type="match status" value="1"/>
</dbReference>